<comment type="similarity">
    <text evidence="2">Belongs to the AB hydrolase superfamily. Lipase family. Class 3 subfamily.</text>
</comment>
<keyword evidence="7" id="KW-1185">Reference proteome</keyword>
<gene>
    <name evidence="6" type="ORF">F5878DRAFT_450849</name>
</gene>
<keyword evidence="1" id="KW-1015">Disulfide bond</keyword>
<evidence type="ECO:0000256" key="4">
    <source>
        <dbReference type="ARBA" id="ARBA00048461"/>
    </source>
</evidence>
<comment type="caution">
    <text evidence="6">The sequence shown here is derived from an EMBL/GenBank/DDBJ whole genome shotgun (WGS) entry which is preliminary data.</text>
</comment>
<dbReference type="CDD" id="cd00519">
    <property type="entry name" value="Lipase_3"/>
    <property type="match status" value="1"/>
</dbReference>
<dbReference type="SUPFAM" id="SSF53474">
    <property type="entry name" value="alpha/beta-Hydrolases"/>
    <property type="match status" value="1"/>
</dbReference>
<dbReference type="PANTHER" id="PTHR45856">
    <property type="entry name" value="ALPHA/BETA-HYDROLASES SUPERFAMILY PROTEIN"/>
    <property type="match status" value="1"/>
</dbReference>
<protein>
    <submittedName>
        <fullName evidence="6">Alpha/beta-hydrolase</fullName>
    </submittedName>
</protein>
<reference evidence="6" key="1">
    <citation type="submission" date="2022-08" db="EMBL/GenBank/DDBJ databases">
        <authorList>
            <consortium name="DOE Joint Genome Institute"/>
            <person name="Min B."/>
            <person name="Riley R."/>
            <person name="Sierra-Patev S."/>
            <person name="Naranjo-Ortiz M."/>
            <person name="Looney B."/>
            <person name="Konkel Z."/>
            <person name="Slot J.C."/>
            <person name="Sakamoto Y."/>
            <person name="Steenwyk J.L."/>
            <person name="Rokas A."/>
            <person name="Carro J."/>
            <person name="Camarero S."/>
            <person name="Ferreira P."/>
            <person name="Molpeceres G."/>
            <person name="Ruiz-Duenas F.J."/>
            <person name="Serrano A."/>
            <person name="Henrissat B."/>
            <person name="Drula E."/>
            <person name="Hughes K.W."/>
            <person name="Mata J.L."/>
            <person name="Ishikawa N.K."/>
            <person name="Vargas-Isla R."/>
            <person name="Ushijima S."/>
            <person name="Smith C.A."/>
            <person name="Ahrendt S."/>
            <person name="Andreopoulos W."/>
            <person name="He G."/>
            <person name="Labutti K."/>
            <person name="Lipzen A."/>
            <person name="Ng V."/>
            <person name="Sandor L."/>
            <person name="Barry K."/>
            <person name="Martinez A.T."/>
            <person name="Xiao Y."/>
            <person name="Gibbons J.G."/>
            <person name="Terashima K."/>
            <person name="Hibbett D.S."/>
            <person name="Grigoriev I.V."/>
        </authorList>
    </citation>
    <scope>NUCLEOTIDE SEQUENCE</scope>
    <source>
        <strain evidence="6">TFB9207</strain>
    </source>
</reference>
<name>A0AA38PEY2_9AGAR</name>
<evidence type="ECO:0000259" key="5">
    <source>
        <dbReference type="Pfam" id="PF01764"/>
    </source>
</evidence>
<sequence>MSNRNISQHILDQLVHYLKYASSAYAPICPKPNGSTLVTHFSDPVAGIVEGYVARDASRKELILALRGSASFADVLLDTQVQLVPLVSPGVSVPQGVRVHAGFLAAWNTVSVQVLAILTEQLLLHAEIQAIVTCGHSLGGSLATLSAISAKQHFSQCRVSTYSYGAPRTGNKAFSAFVNQSMGEDAFRVVHTHDGVPTMIPRYLGYHHHGIEYWQSSEPAIVENVVKCKSDGEDPKCSLSIPSGGVNDAHLTYFGILATTPFCL</sequence>
<accession>A0AA38PEY2</accession>
<evidence type="ECO:0000256" key="1">
    <source>
        <dbReference type="ARBA" id="ARBA00023157"/>
    </source>
</evidence>
<dbReference type="GO" id="GO:0006629">
    <property type="term" value="P:lipid metabolic process"/>
    <property type="evidence" value="ECO:0007669"/>
    <property type="project" value="InterPro"/>
</dbReference>
<dbReference type="InterPro" id="IPR002921">
    <property type="entry name" value="Fungal_lipase-type"/>
</dbReference>
<dbReference type="InterPro" id="IPR051218">
    <property type="entry name" value="Sec_MonoDiacylglyc_Lipase"/>
</dbReference>
<feature type="domain" description="Fungal lipase-type" evidence="5">
    <location>
        <begin position="64"/>
        <end position="202"/>
    </location>
</feature>
<dbReference type="PANTHER" id="PTHR45856:SF24">
    <property type="entry name" value="FUNGAL LIPASE-LIKE DOMAIN-CONTAINING PROTEIN"/>
    <property type="match status" value="1"/>
</dbReference>
<organism evidence="6 7">
    <name type="scientific">Lentinula raphanica</name>
    <dbReference type="NCBI Taxonomy" id="153919"/>
    <lineage>
        <taxon>Eukaryota</taxon>
        <taxon>Fungi</taxon>
        <taxon>Dikarya</taxon>
        <taxon>Basidiomycota</taxon>
        <taxon>Agaricomycotina</taxon>
        <taxon>Agaricomycetes</taxon>
        <taxon>Agaricomycetidae</taxon>
        <taxon>Agaricales</taxon>
        <taxon>Marasmiineae</taxon>
        <taxon>Omphalotaceae</taxon>
        <taxon>Lentinula</taxon>
    </lineage>
</organism>
<dbReference type="AlphaFoldDB" id="A0AA38PEY2"/>
<dbReference type="Pfam" id="PF01764">
    <property type="entry name" value="Lipase_3"/>
    <property type="match status" value="1"/>
</dbReference>
<dbReference type="InterPro" id="IPR029058">
    <property type="entry name" value="AB_hydrolase_fold"/>
</dbReference>
<evidence type="ECO:0000256" key="2">
    <source>
        <dbReference type="ARBA" id="ARBA00043996"/>
    </source>
</evidence>
<comment type="catalytic activity">
    <reaction evidence="4">
        <text>a monoacylglycerol + H2O = glycerol + a fatty acid + H(+)</text>
        <dbReference type="Rhea" id="RHEA:15245"/>
        <dbReference type="ChEBI" id="CHEBI:15377"/>
        <dbReference type="ChEBI" id="CHEBI:15378"/>
        <dbReference type="ChEBI" id="CHEBI:17408"/>
        <dbReference type="ChEBI" id="CHEBI:17754"/>
        <dbReference type="ChEBI" id="CHEBI:28868"/>
    </reaction>
</comment>
<dbReference type="Proteomes" id="UP001163846">
    <property type="component" value="Unassembled WGS sequence"/>
</dbReference>
<proteinExistence type="inferred from homology"/>
<evidence type="ECO:0000256" key="3">
    <source>
        <dbReference type="ARBA" id="ARBA00047591"/>
    </source>
</evidence>
<comment type="catalytic activity">
    <reaction evidence="3">
        <text>a diacylglycerol + H2O = a monoacylglycerol + a fatty acid + H(+)</text>
        <dbReference type="Rhea" id="RHEA:32731"/>
        <dbReference type="ChEBI" id="CHEBI:15377"/>
        <dbReference type="ChEBI" id="CHEBI:15378"/>
        <dbReference type="ChEBI" id="CHEBI:17408"/>
        <dbReference type="ChEBI" id="CHEBI:18035"/>
        <dbReference type="ChEBI" id="CHEBI:28868"/>
    </reaction>
</comment>
<dbReference type="EMBL" id="MU806031">
    <property type="protein sequence ID" value="KAJ3841687.1"/>
    <property type="molecule type" value="Genomic_DNA"/>
</dbReference>
<dbReference type="Gene3D" id="3.40.50.1820">
    <property type="entry name" value="alpha/beta hydrolase"/>
    <property type="match status" value="1"/>
</dbReference>
<evidence type="ECO:0000313" key="7">
    <source>
        <dbReference type="Proteomes" id="UP001163846"/>
    </source>
</evidence>
<evidence type="ECO:0000313" key="6">
    <source>
        <dbReference type="EMBL" id="KAJ3841687.1"/>
    </source>
</evidence>